<dbReference type="OrthoDB" id="5144405at2"/>
<organism evidence="1 2">
    <name type="scientific">Demequina mangrovi</name>
    <dbReference type="NCBI Taxonomy" id="1043493"/>
    <lineage>
        <taxon>Bacteria</taxon>
        <taxon>Bacillati</taxon>
        <taxon>Actinomycetota</taxon>
        <taxon>Actinomycetes</taxon>
        <taxon>Micrococcales</taxon>
        <taxon>Demequinaceae</taxon>
        <taxon>Demequina</taxon>
    </lineage>
</organism>
<proteinExistence type="predicted"/>
<name>A0A1H6TPX0_9MICO</name>
<keyword evidence="2" id="KW-1185">Reference proteome</keyword>
<accession>A0A1H6TPX0</accession>
<evidence type="ECO:0000313" key="2">
    <source>
        <dbReference type="Proteomes" id="UP000183315"/>
    </source>
</evidence>
<protein>
    <submittedName>
        <fullName evidence="1">Uncharacterized protein</fullName>
    </submittedName>
</protein>
<gene>
    <name evidence="1" type="ORF">SAMN05421637_0022</name>
</gene>
<sequence>MTESLAASVRGLRYAAFDAHMERLPHLTIREVISLSKARKMGLTEVFDLLSDTDFLVSDWHASWKLAYDAVYSLAVDHGLDGLPVVCSAAADVAACQGLARLLGSDVSIDVHLKLSEPWRFVMERHCIVSEPLEA</sequence>
<evidence type="ECO:0000313" key="1">
    <source>
        <dbReference type="EMBL" id="SEI79267.1"/>
    </source>
</evidence>
<dbReference type="AlphaFoldDB" id="A0A1H6TPX0"/>
<reference evidence="2" key="1">
    <citation type="submission" date="2016-10" db="EMBL/GenBank/DDBJ databases">
        <authorList>
            <person name="Varghese N."/>
        </authorList>
    </citation>
    <scope>NUCLEOTIDE SEQUENCE [LARGE SCALE GENOMIC DNA]</scope>
    <source>
        <strain evidence="2">DSM 24868</strain>
    </source>
</reference>
<dbReference type="EMBL" id="FNZI01000001">
    <property type="protein sequence ID" value="SEI79267.1"/>
    <property type="molecule type" value="Genomic_DNA"/>
</dbReference>
<dbReference type="STRING" id="1043493.SAMN05421637_0022"/>
<dbReference type="Proteomes" id="UP000183315">
    <property type="component" value="Unassembled WGS sequence"/>
</dbReference>
<dbReference type="RefSeq" id="WP_042212406.1">
    <property type="nucleotide sequence ID" value="NZ_BBLU01000001.1"/>
</dbReference>